<dbReference type="EnsemblMetazoa" id="G34268.1">
    <property type="protein sequence ID" value="G34268.1:cds"/>
    <property type="gene ID" value="G34268"/>
</dbReference>
<accession>A0A8W8MN83</accession>
<organism evidence="2 3">
    <name type="scientific">Magallana gigas</name>
    <name type="common">Pacific oyster</name>
    <name type="synonym">Crassostrea gigas</name>
    <dbReference type="NCBI Taxonomy" id="29159"/>
    <lineage>
        <taxon>Eukaryota</taxon>
        <taxon>Metazoa</taxon>
        <taxon>Spiralia</taxon>
        <taxon>Lophotrochozoa</taxon>
        <taxon>Mollusca</taxon>
        <taxon>Bivalvia</taxon>
        <taxon>Autobranchia</taxon>
        <taxon>Pteriomorphia</taxon>
        <taxon>Ostreida</taxon>
        <taxon>Ostreoidea</taxon>
        <taxon>Ostreidae</taxon>
        <taxon>Magallana</taxon>
    </lineage>
</organism>
<evidence type="ECO:0000256" key="1">
    <source>
        <dbReference type="SAM" id="MobiDB-lite"/>
    </source>
</evidence>
<keyword evidence="3" id="KW-1185">Reference proteome</keyword>
<protein>
    <submittedName>
        <fullName evidence="2">Uncharacterized protein</fullName>
    </submittedName>
</protein>
<reference evidence="2" key="1">
    <citation type="submission" date="2022-08" db="UniProtKB">
        <authorList>
            <consortium name="EnsemblMetazoa"/>
        </authorList>
    </citation>
    <scope>IDENTIFICATION</scope>
    <source>
        <strain evidence="2">05x7-T-G4-1.051#20</strain>
    </source>
</reference>
<sequence>MERRAGEMIEKFADENMTNESKKAFRNEMRESSLIEKCNSGAFDLLTASNGLSPGHFFESCAEKMDADRMKRKDQARLPESKEQDYN</sequence>
<feature type="region of interest" description="Disordered" evidence="1">
    <location>
        <begin position="68"/>
        <end position="87"/>
    </location>
</feature>
<proteinExistence type="predicted"/>
<dbReference type="AlphaFoldDB" id="A0A8W8MN83"/>
<evidence type="ECO:0000313" key="3">
    <source>
        <dbReference type="Proteomes" id="UP000005408"/>
    </source>
</evidence>
<dbReference type="Proteomes" id="UP000005408">
    <property type="component" value="Unassembled WGS sequence"/>
</dbReference>
<name>A0A8W8MN83_MAGGI</name>
<evidence type="ECO:0000313" key="2">
    <source>
        <dbReference type="EnsemblMetazoa" id="G34268.1:cds"/>
    </source>
</evidence>